<evidence type="ECO:0000256" key="9">
    <source>
        <dbReference type="RuleBase" id="RU000304"/>
    </source>
</evidence>
<dbReference type="InterPro" id="IPR008271">
    <property type="entry name" value="Ser/Thr_kinase_AS"/>
</dbReference>
<dbReference type="Gene3D" id="1.10.510.10">
    <property type="entry name" value="Transferase(Phosphotransferase) domain 1"/>
    <property type="match status" value="1"/>
</dbReference>
<dbReference type="SMART" id="SM00220">
    <property type="entry name" value="S_TKc"/>
    <property type="match status" value="1"/>
</dbReference>
<feature type="domain" description="AGC-kinase C-terminal" evidence="11">
    <location>
        <begin position="419"/>
        <end position="492"/>
    </location>
</feature>
<dbReference type="PROSITE" id="PS00108">
    <property type="entry name" value="PROTEIN_KINASE_ST"/>
    <property type="match status" value="1"/>
</dbReference>
<dbReference type="InterPro" id="IPR000961">
    <property type="entry name" value="AGC-kinase_C"/>
</dbReference>
<protein>
    <submittedName>
        <fullName evidence="12">Uncharacterized protein</fullName>
    </submittedName>
</protein>
<dbReference type="PROSITE" id="PS50011">
    <property type="entry name" value="PROTEIN_KINASE_DOM"/>
    <property type="match status" value="1"/>
</dbReference>
<dbReference type="PROSITE" id="PS51285">
    <property type="entry name" value="AGC_KINASE_CTER"/>
    <property type="match status" value="1"/>
</dbReference>
<evidence type="ECO:0000259" key="11">
    <source>
        <dbReference type="PROSITE" id="PS51285"/>
    </source>
</evidence>
<keyword evidence="2 9" id="KW-0723">Serine/threonine-protein kinase</keyword>
<evidence type="ECO:0000256" key="3">
    <source>
        <dbReference type="ARBA" id="ARBA00022553"/>
    </source>
</evidence>
<dbReference type="FunFam" id="1.10.510.10:FF:000008">
    <property type="entry name" value="Non-specific serine/threonine protein kinase"/>
    <property type="match status" value="1"/>
</dbReference>
<organism evidence="12 13">
    <name type="scientific">Pristionchus entomophagus</name>
    <dbReference type="NCBI Taxonomy" id="358040"/>
    <lineage>
        <taxon>Eukaryota</taxon>
        <taxon>Metazoa</taxon>
        <taxon>Ecdysozoa</taxon>
        <taxon>Nematoda</taxon>
        <taxon>Chromadorea</taxon>
        <taxon>Rhabditida</taxon>
        <taxon>Rhabditina</taxon>
        <taxon>Diplogasteromorpha</taxon>
        <taxon>Diplogasteroidea</taxon>
        <taxon>Neodiplogasteridae</taxon>
        <taxon>Pristionchus</taxon>
    </lineage>
</organism>
<evidence type="ECO:0000259" key="10">
    <source>
        <dbReference type="PROSITE" id="PS50011"/>
    </source>
</evidence>
<dbReference type="FunFam" id="3.30.200.20:FF:000537">
    <property type="entry name" value="Non-specific serine/threonine protein kinase"/>
    <property type="match status" value="1"/>
</dbReference>
<dbReference type="Proteomes" id="UP001432027">
    <property type="component" value="Unassembled WGS sequence"/>
</dbReference>
<proteinExistence type="inferred from homology"/>
<evidence type="ECO:0000256" key="8">
    <source>
        <dbReference type="PROSITE-ProRule" id="PRU10141"/>
    </source>
</evidence>
<dbReference type="CDD" id="cd06093">
    <property type="entry name" value="PX_domain"/>
    <property type="match status" value="1"/>
</dbReference>
<keyword evidence="7 8" id="KW-0067">ATP-binding</keyword>
<keyword evidence="3" id="KW-0597">Phosphoprotein</keyword>
<dbReference type="InterPro" id="IPR000719">
    <property type="entry name" value="Prot_kinase_dom"/>
</dbReference>
<dbReference type="InterPro" id="IPR036871">
    <property type="entry name" value="PX_dom_sf"/>
</dbReference>
<comment type="caution">
    <text evidence="12">The sequence shown here is derived from an EMBL/GenBank/DDBJ whole genome shotgun (WGS) entry which is preliminary data.</text>
</comment>
<dbReference type="SUPFAM" id="SSF64268">
    <property type="entry name" value="PX domain"/>
    <property type="match status" value="1"/>
</dbReference>
<comment type="similarity">
    <text evidence="1">Belongs to the protein kinase superfamily. AGC Ser/Thr protein kinase family.</text>
</comment>
<accession>A0AAV5UHF0</accession>
<dbReference type="PROSITE" id="PS00107">
    <property type="entry name" value="PROTEIN_KINASE_ATP"/>
    <property type="match status" value="1"/>
</dbReference>
<evidence type="ECO:0000313" key="13">
    <source>
        <dbReference type="Proteomes" id="UP001432027"/>
    </source>
</evidence>
<evidence type="ECO:0000256" key="5">
    <source>
        <dbReference type="ARBA" id="ARBA00022741"/>
    </source>
</evidence>
<name>A0AAV5UHF0_9BILA</name>
<keyword evidence="4" id="KW-0808">Transferase</keyword>
<dbReference type="Pfam" id="PF00069">
    <property type="entry name" value="Pkinase"/>
    <property type="match status" value="1"/>
</dbReference>
<dbReference type="InterPro" id="IPR011009">
    <property type="entry name" value="Kinase-like_dom_sf"/>
</dbReference>
<gene>
    <name evidence="12" type="ORF">PENTCL1PPCAC_28556</name>
</gene>
<dbReference type="InterPro" id="IPR017441">
    <property type="entry name" value="Protein_kinase_ATP_BS"/>
</dbReference>
<dbReference type="SMART" id="SM00133">
    <property type="entry name" value="S_TK_X"/>
    <property type="match status" value="1"/>
</dbReference>
<keyword evidence="5 8" id="KW-0547">Nucleotide-binding</keyword>
<dbReference type="Gene3D" id="3.30.1520.10">
    <property type="entry name" value="Phox-like domain"/>
    <property type="match status" value="1"/>
</dbReference>
<evidence type="ECO:0000256" key="4">
    <source>
        <dbReference type="ARBA" id="ARBA00022679"/>
    </source>
</evidence>
<dbReference type="Gene3D" id="3.30.200.20">
    <property type="entry name" value="Phosphorylase Kinase, domain 1"/>
    <property type="match status" value="1"/>
</dbReference>
<dbReference type="GO" id="GO:0035091">
    <property type="term" value="F:phosphatidylinositol binding"/>
    <property type="evidence" value="ECO:0007669"/>
    <property type="project" value="InterPro"/>
</dbReference>
<evidence type="ECO:0000256" key="7">
    <source>
        <dbReference type="ARBA" id="ARBA00022840"/>
    </source>
</evidence>
<reference evidence="12" key="1">
    <citation type="submission" date="2023-10" db="EMBL/GenBank/DDBJ databases">
        <title>Genome assembly of Pristionchus species.</title>
        <authorList>
            <person name="Yoshida K."/>
            <person name="Sommer R.J."/>
        </authorList>
    </citation>
    <scope>NUCLEOTIDE SEQUENCE</scope>
    <source>
        <strain evidence="12">RS0144</strain>
    </source>
</reference>
<evidence type="ECO:0000256" key="6">
    <source>
        <dbReference type="ARBA" id="ARBA00022777"/>
    </source>
</evidence>
<evidence type="ECO:0000313" key="12">
    <source>
        <dbReference type="EMBL" id="GMT06382.1"/>
    </source>
</evidence>
<dbReference type="PANTHER" id="PTHR24351">
    <property type="entry name" value="RIBOSOMAL PROTEIN S6 KINASE"/>
    <property type="match status" value="1"/>
</dbReference>
<evidence type="ECO:0000256" key="2">
    <source>
        <dbReference type="ARBA" id="ARBA00022527"/>
    </source>
</evidence>
<dbReference type="EMBL" id="BTSX01000006">
    <property type="protein sequence ID" value="GMT06382.1"/>
    <property type="molecule type" value="Genomic_DNA"/>
</dbReference>
<keyword evidence="13" id="KW-1185">Reference proteome</keyword>
<evidence type="ECO:0000256" key="1">
    <source>
        <dbReference type="ARBA" id="ARBA00009903"/>
    </source>
</evidence>
<feature type="domain" description="Protein kinase" evidence="10">
    <location>
        <begin position="161"/>
        <end position="418"/>
    </location>
</feature>
<dbReference type="SUPFAM" id="SSF56112">
    <property type="entry name" value="Protein kinase-like (PK-like)"/>
    <property type="match status" value="1"/>
</dbReference>
<sequence>ISPRELYPTIGAFTSCCLEEPSTADLSTTSSTMVNNNVNSNVSCRVILGDDKKFTVYALTVEDGACMQKRFAEFEKLFDRTKHLVPESVGAPPKKKFLMAETKLVEKRKIWVTSFCQFLLQKHARNDEVRVFFSLLQEDKDDDSDVDLGPSEKKGAVPSDFEFLKTIGKGSFGRVFQVKHKYDHKIYAMKVLSKEHIRKKNEVKHVMAERNVLKMNFKHPFLVNLYYSFQTKDKLYFVLDYVNGGELFSHLQRDKHFPEARSRFYAAVIASALGYLHDHGVIYRDLKPENLLLDRDGYLVITDFGLCKEGIRGKETTDTFCGTPEYLAPEIILKKNYDRTVDWWCLGSVLFEMLFGLPPFYSKDHNEMYDKIVNQPLKMKHQLSAASTDIIEKFLIKDRSHRLGAKNDFKEIKDHPFFMPIDWDKLHSRQIRAPFVPDVKSDLETKMIAREFLDEKFNIGSVCPTNMGNSRVRDADFVDFTYVDKSMMINRD</sequence>
<feature type="non-terminal residue" evidence="12">
    <location>
        <position position="1"/>
    </location>
</feature>
<dbReference type="GO" id="GO:0005524">
    <property type="term" value="F:ATP binding"/>
    <property type="evidence" value="ECO:0007669"/>
    <property type="project" value="UniProtKB-UniRule"/>
</dbReference>
<feature type="binding site" evidence="8">
    <location>
        <position position="190"/>
    </location>
    <ligand>
        <name>ATP</name>
        <dbReference type="ChEBI" id="CHEBI:30616"/>
    </ligand>
</feature>
<dbReference type="GO" id="GO:0004674">
    <property type="term" value="F:protein serine/threonine kinase activity"/>
    <property type="evidence" value="ECO:0007669"/>
    <property type="project" value="UniProtKB-KW"/>
</dbReference>
<dbReference type="AlphaFoldDB" id="A0AAV5UHF0"/>
<keyword evidence="6" id="KW-0418">Kinase</keyword>